<keyword evidence="3" id="KW-1185">Reference proteome</keyword>
<organism evidence="2 3">
    <name type="scientific">Sulfitobacter alexandrii</name>
    <dbReference type="NCBI Taxonomy" id="1917485"/>
    <lineage>
        <taxon>Bacteria</taxon>
        <taxon>Pseudomonadati</taxon>
        <taxon>Pseudomonadota</taxon>
        <taxon>Alphaproteobacteria</taxon>
        <taxon>Rhodobacterales</taxon>
        <taxon>Roseobacteraceae</taxon>
        <taxon>Sulfitobacter</taxon>
    </lineage>
</organism>
<name>A0A1J0WI25_9RHOB</name>
<protein>
    <submittedName>
        <fullName evidence="2">Uncharacterized protein</fullName>
    </submittedName>
</protein>
<accession>A0A1J0WI25</accession>
<keyword evidence="1" id="KW-0812">Transmembrane</keyword>
<evidence type="ECO:0000313" key="2">
    <source>
        <dbReference type="EMBL" id="APE43832.1"/>
    </source>
</evidence>
<evidence type="ECO:0000256" key="1">
    <source>
        <dbReference type="SAM" id="Phobius"/>
    </source>
</evidence>
<evidence type="ECO:0000313" key="3">
    <source>
        <dbReference type="Proteomes" id="UP000181897"/>
    </source>
</evidence>
<proteinExistence type="predicted"/>
<dbReference type="Proteomes" id="UP000181897">
    <property type="component" value="Chromosome"/>
</dbReference>
<feature type="transmembrane region" description="Helical" evidence="1">
    <location>
        <begin position="39"/>
        <end position="59"/>
    </location>
</feature>
<gene>
    <name evidence="2" type="ORF">BOO69_10715</name>
</gene>
<dbReference type="AlphaFoldDB" id="A0A1J0WI25"/>
<keyword evidence="1" id="KW-1133">Transmembrane helix</keyword>
<keyword evidence="1" id="KW-0472">Membrane</keyword>
<sequence length="144" mass="15231">MVDGGRMLVRSVQRIFGAGLFLAAFVIWLAPVTEQHEVMLFRLFLSAAAAIAGIGLMLASGRPASPEVRIDTIRRTVSLVRPGVEGRHAMLSHCAFADLGAAEITGGVVRLWDGGGRLLAVVTLTDKVVLNSLINGLRDAGKIA</sequence>
<feature type="transmembrane region" description="Helical" evidence="1">
    <location>
        <begin position="12"/>
        <end position="33"/>
    </location>
</feature>
<dbReference type="KEGG" id="suam:BOO69_10715"/>
<dbReference type="EMBL" id="CP018076">
    <property type="protein sequence ID" value="APE43832.1"/>
    <property type="molecule type" value="Genomic_DNA"/>
</dbReference>
<reference evidence="2 3" key="1">
    <citation type="submission" date="2016-11" db="EMBL/GenBank/DDBJ databases">
        <title>Complete genome sequence of Sulfitobacter sp. AM1-D1, a toxic bacteria associated with marine dinoflagellate Alexandrium minutum in East China Sea.</title>
        <authorList>
            <person name="Yang Q."/>
            <person name="Zhang X."/>
            <person name="Tian X."/>
        </authorList>
    </citation>
    <scope>NUCLEOTIDE SEQUENCE [LARGE SCALE GENOMIC DNA]</scope>
    <source>
        <strain evidence="2 3">AM1-D1</strain>
    </source>
</reference>